<keyword evidence="7" id="KW-0498">Mitosis</keyword>
<dbReference type="AlphaFoldDB" id="A0A8W7PHV7"/>
<dbReference type="InterPro" id="IPR006594">
    <property type="entry name" value="LisH"/>
</dbReference>
<dbReference type="InterPro" id="IPR019775">
    <property type="entry name" value="WD40_repeat_CS"/>
</dbReference>
<dbReference type="Proteomes" id="UP000075882">
    <property type="component" value="Unassembled WGS sequence"/>
</dbReference>
<dbReference type="EnsemblMetazoa" id="ACOM032094-RA">
    <property type="protein sequence ID" value="ACOM032094-PA.1"/>
    <property type="gene ID" value="ACOM032094"/>
</dbReference>
<evidence type="ECO:0000256" key="1">
    <source>
        <dbReference type="ARBA" id="ARBA00022448"/>
    </source>
</evidence>
<dbReference type="Pfam" id="PF24951">
    <property type="entry name" value="LisH_PAC1"/>
    <property type="match status" value="1"/>
</dbReference>
<dbReference type="Pfam" id="PF00400">
    <property type="entry name" value="WD40"/>
    <property type="match status" value="4"/>
</dbReference>
<evidence type="ECO:0000256" key="4">
    <source>
        <dbReference type="ARBA" id="ARBA00022618"/>
    </source>
</evidence>
<dbReference type="PROSITE" id="PS50082">
    <property type="entry name" value="WD_REPEATS_2"/>
    <property type="match status" value="4"/>
</dbReference>
<dbReference type="PROSITE" id="PS50896">
    <property type="entry name" value="LISH"/>
    <property type="match status" value="1"/>
</dbReference>
<dbReference type="PRINTS" id="PR00320">
    <property type="entry name" value="GPROTEINBRPT"/>
</dbReference>
<evidence type="ECO:0000256" key="9">
    <source>
        <dbReference type="ARBA" id="ARBA00023212"/>
    </source>
</evidence>
<feature type="repeat" description="WD" evidence="11">
    <location>
        <begin position="130"/>
        <end position="171"/>
    </location>
</feature>
<dbReference type="SUPFAM" id="SSF50978">
    <property type="entry name" value="WD40 repeat-like"/>
    <property type="match status" value="1"/>
</dbReference>
<dbReference type="GO" id="GO:0051299">
    <property type="term" value="P:centrosome separation"/>
    <property type="evidence" value="ECO:0007669"/>
    <property type="project" value="UniProtKB-ARBA"/>
</dbReference>
<dbReference type="GO" id="GO:0051301">
    <property type="term" value="P:cell division"/>
    <property type="evidence" value="ECO:0007669"/>
    <property type="project" value="UniProtKB-KW"/>
</dbReference>
<dbReference type="PROSITE" id="PS00678">
    <property type="entry name" value="WD_REPEATS_1"/>
    <property type="match status" value="3"/>
</dbReference>
<feature type="repeat" description="WD" evidence="11">
    <location>
        <begin position="234"/>
        <end position="275"/>
    </location>
</feature>
<dbReference type="FunFam" id="1.20.960.30:FF:000002">
    <property type="entry name" value="Platelet-activating factor acetylhydrolase ib"/>
    <property type="match status" value="1"/>
</dbReference>
<dbReference type="InterPro" id="IPR037190">
    <property type="entry name" value="LIS1_N"/>
</dbReference>
<keyword evidence="1" id="KW-0813">Transport</keyword>
<feature type="repeat" description="WD" evidence="11">
    <location>
        <begin position="208"/>
        <end position="233"/>
    </location>
</feature>
<dbReference type="InterPro" id="IPR001680">
    <property type="entry name" value="WD40_rpt"/>
</dbReference>
<dbReference type="VEuPathDB" id="VectorBase:ACON2_038491"/>
<evidence type="ECO:0000256" key="10">
    <source>
        <dbReference type="ARBA" id="ARBA00023306"/>
    </source>
</evidence>
<dbReference type="GO" id="GO:0051225">
    <property type="term" value="P:spindle assembly"/>
    <property type="evidence" value="ECO:0007669"/>
    <property type="project" value="UniProtKB-ARBA"/>
</dbReference>
<dbReference type="SUPFAM" id="SSF109925">
    <property type="entry name" value="Lissencephaly-1 protein (Lis-1, PAF-AH alpha) N-terminal domain"/>
    <property type="match status" value="1"/>
</dbReference>
<accession>A0A8W7PHV7</accession>
<name>A0A8W7PHV7_ANOCL</name>
<keyword evidence="10" id="KW-0131">Cell cycle</keyword>
<protein>
    <recommendedName>
        <fullName evidence="12">PAC1-like LisH-like dimerisation domain-containing protein</fullName>
    </recommendedName>
</protein>
<dbReference type="GO" id="GO:0030286">
    <property type="term" value="C:dynein complex"/>
    <property type="evidence" value="ECO:0007669"/>
    <property type="project" value="UniProtKB-ARBA"/>
</dbReference>
<evidence type="ECO:0000256" key="2">
    <source>
        <dbReference type="ARBA" id="ARBA00022490"/>
    </source>
</evidence>
<evidence type="ECO:0000259" key="12">
    <source>
        <dbReference type="Pfam" id="PF24951"/>
    </source>
</evidence>
<keyword evidence="4" id="KW-0132">Cell division</keyword>
<keyword evidence="6" id="KW-0677">Repeat</keyword>
<dbReference type="GO" id="GO:0005874">
    <property type="term" value="C:microtubule"/>
    <property type="evidence" value="ECO:0007669"/>
    <property type="project" value="UniProtKB-KW"/>
</dbReference>
<keyword evidence="3 11" id="KW-0853">WD repeat</keyword>
<keyword evidence="2" id="KW-0963">Cytoplasm</keyword>
<evidence type="ECO:0000256" key="7">
    <source>
        <dbReference type="ARBA" id="ARBA00022776"/>
    </source>
</evidence>
<reference evidence="13" key="1">
    <citation type="submission" date="2022-08" db="UniProtKB">
        <authorList>
            <consortium name="EnsemblMetazoa"/>
        </authorList>
    </citation>
    <scope>IDENTIFICATION</scope>
</reference>
<dbReference type="InterPro" id="IPR036322">
    <property type="entry name" value="WD40_repeat_dom_sf"/>
</dbReference>
<feature type="domain" description="PAC1-like LisH-like dimerisation" evidence="12">
    <location>
        <begin position="8"/>
        <end position="35"/>
    </location>
</feature>
<keyword evidence="9" id="KW-0206">Cytoskeleton</keyword>
<dbReference type="InterPro" id="IPR056795">
    <property type="entry name" value="PAC1-like_LisH-like_dom"/>
</dbReference>
<organism evidence="13">
    <name type="scientific">Anopheles coluzzii</name>
    <name type="common">African malaria mosquito</name>
    <dbReference type="NCBI Taxonomy" id="1518534"/>
    <lineage>
        <taxon>Eukaryota</taxon>
        <taxon>Metazoa</taxon>
        <taxon>Ecdysozoa</taxon>
        <taxon>Arthropoda</taxon>
        <taxon>Hexapoda</taxon>
        <taxon>Insecta</taxon>
        <taxon>Pterygota</taxon>
        <taxon>Neoptera</taxon>
        <taxon>Endopterygota</taxon>
        <taxon>Diptera</taxon>
        <taxon>Nematocera</taxon>
        <taxon>Culicoidea</taxon>
        <taxon>Culicidae</taxon>
        <taxon>Anophelinae</taxon>
        <taxon>Anopheles</taxon>
    </lineage>
</organism>
<evidence type="ECO:0000256" key="5">
    <source>
        <dbReference type="ARBA" id="ARBA00022701"/>
    </source>
</evidence>
<dbReference type="PANTHER" id="PTHR19848:SF8">
    <property type="entry name" value="F-BOX AND WD REPEAT DOMAIN CONTAINING 7"/>
    <property type="match status" value="1"/>
</dbReference>
<dbReference type="CDD" id="cd00200">
    <property type="entry name" value="WD40"/>
    <property type="match status" value="1"/>
</dbReference>
<keyword evidence="8" id="KW-0175">Coiled coil</keyword>
<feature type="repeat" description="WD" evidence="11">
    <location>
        <begin position="276"/>
        <end position="310"/>
    </location>
</feature>
<dbReference type="SMART" id="SM00320">
    <property type="entry name" value="WD40"/>
    <property type="match status" value="4"/>
</dbReference>
<dbReference type="SMART" id="SM00667">
    <property type="entry name" value="LisH"/>
    <property type="match status" value="1"/>
</dbReference>
<evidence type="ECO:0000256" key="3">
    <source>
        <dbReference type="ARBA" id="ARBA00022574"/>
    </source>
</evidence>
<evidence type="ECO:0000313" key="13">
    <source>
        <dbReference type="EnsemblMetazoa" id="ACOM032094-PA.1"/>
    </source>
</evidence>
<evidence type="ECO:0000256" key="6">
    <source>
        <dbReference type="ARBA" id="ARBA00022737"/>
    </source>
</evidence>
<sequence length="310" mass="34805">MNGERGGNQAIADYLGSNGYTDALEAFRKEADMPNEIERKYGGLLEKKWTSVIRLQKKVMELEAKLSEAEKEVIEGAPTKAKRTPSDWIPRPPEKFALAGHRATVTRVVFHPVFSMMMWEVASGYCVKTFTGHREWVRMVRVNVDGSLMASCSNDHSVRVWQTNSKECKAELREHENTVECIAWAPESAAAAINEAAGADNKKGAHQGPFLASGSRDKTIRIWDVSSGLCLFTLAGHDNWVRGIVFHPGGKYMISASDDKTLRIWDLRNKRCMKTLYAHSHFCTSLDMHKSHPYVISGSVDTTVKVWECR</sequence>
<keyword evidence="5" id="KW-0493">Microtubule</keyword>
<dbReference type="InterPro" id="IPR020472">
    <property type="entry name" value="WD40_PAC1"/>
</dbReference>
<proteinExistence type="predicted"/>
<evidence type="ECO:0000256" key="8">
    <source>
        <dbReference type="ARBA" id="ARBA00023054"/>
    </source>
</evidence>
<dbReference type="PANTHER" id="PTHR19848">
    <property type="entry name" value="WD40 REPEAT PROTEIN"/>
    <property type="match status" value="1"/>
</dbReference>
<dbReference type="PROSITE" id="PS50294">
    <property type="entry name" value="WD_REPEATS_REGION"/>
    <property type="match status" value="3"/>
</dbReference>
<dbReference type="InterPro" id="IPR015943">
    <property type="entry name" value="WD40/YVTN_repeat-like_dom_sf"/>
</dbReference>
<evidence type="ECO:0000256" key="11">
    <source>
        <dbReference type="PROSITE-ProRule" id="PRU00221"/>
    </source>
</evidence>
<dbReference type="Gene3D" id="1.20.960.30">
    <property type="match status" value="1"/>
</dbReference>
<dbReference type="Gene3D" id="2.130.10.10">
    <property type="entry name" value="YVTN repeat-like/Quinoprotein amine dehydrogenase"/>
    <property type="match status" value="1"/>
</dbReference>